<evidence type="ECO:0000256" key="7">
    <source>
        <dbReference type="SAM" id="MobiDB-lite"/>
    </source>
</evidence>
<feature type="region of interest" description="Disordered" evidence="7">
    <location>
        <begin position="1"/>
        <end position="32"/>
    </location>
</feature>
<feature type="transmembrane region" description="Helical" evidence="8">
    <location>
        <begin position="565"/>
        <end position="586"/>
    </location>
</feature>
<organism evidence="9 10">
    <name type="scientific">Pythium insidiosum</name>
    <name type="common">Pythiosis disease agent</name>
    <dbReference type="NCBI Taxonomy" id="114742"/>
    <lineage>
        <taxon>Eukaryota</taxon>
        <taxon>Sar</taxon>
        <taxon>Stramenopiles</taxon>
        <taxon>Oomycota</taxon>
        <taxon>Peronosporomycetes</taxon>
        <taxon>Pythiales</taxon>
        <taxon>Pythiaceae</taxon>
        <taxon>Pythium</taxon>
    </lineage>
</organism>
<comment type="caution">
    <text evidence="9">The sequence shown here is derived from an EMBL/GenBank/DDBJ whole genome shotgun (WGS) entry which is preliminary data.</text>
</comment>
<reference evidence="9" key="1">
    <citation type="submission" date="2021-12" db="EMBL/GenBank/DDBJ databases">
        <title>Prjna785345.</title>
        <authorList>
            <person name="Rujirawat T."/>
            <person name="Krajaejun T."/>
        </authorList>
    </citation>
    <scope>NUCLEOTIDE SEQUENCE</scope>
    <source>
        <strain evidence="9">Pi057C3</strain>
    </source>
</reference>
<dbReference type="InterPro" id="IPR036259">
    <property type="entry name" value="MFS_trans_sf"/>
</dbReference>
<evidence type="ECO:0000256" key="2">
    <source>
        <dbReference type="ARBA" id="ARBA00007015"/>
    </source>
</evidence>
<name>A0AAD5LU38_PYTIN</name>
<protein>
    <recommendedName>
        <fullName evidence="11">Transmembrane protein</fullName>
    </recommendedName>
</protein>
<dbReference type="SUPFAM" id="SSF103473">
    <property type="entry name" value="MFS general substrate transporter"/>
    <property type="match status" value="1"/>
</dbReference>
<evidence type="ECO:0000313" key="9">
    <source>
        <dbReference type="EMBL" id="KAJ0392699.1"/>
    </source>
</evidence>
<evidence type="ECO:0000256" key="6">
    <source>
        <dbReference type="ARBA" id="ARBA00023136"/>
    </source>
</evidence>
<evidence type="ECO:0000256" key="4">
    <source>
        <dbReference type="ARBA" id="ARBA00022692"/>
    </source>
</evidence>
<evidence type="ECO:0000256" key="5">
    <source>
        <dbReference type="ARBA" id="ARBA00022989"/>
    </source>
</evidence>
<keyword evidence="6 8" id="KW-0472">Membrane</keyword>
<dbReference type="PANTHER" id="PTHR31585:SF5">
    <property type="entry name" value="RNA-BINDING S4 DOMAIN-CONTAINING PROTEIN"/>
    <property type="match status" value="1"/>
</dbReference>
<feature type="transmembrane region" description="Helical" evidence="8">
    <location>
        <begin position="142"/>
        <end position="159"/>
    </location>
</feature>
<dbReference type="InterPro" id="IPR039309">
    <property type="entry name" value="BT1"/>
</dbReference>
<feature type="transmembrane region" description="Helical" evidence="8">
    <location>
        <begin position="219"/>
        <end position="247"/>
    </location>
</feature>
<sequence length="588" mass="64087">MELYPMTTTPVLGGSPQTTKYTSSSGSDVKDNGLPLLTQPSVHVVSAPVPGMDSADEFVEPFDMQERGSQRFVAGEAFFNYAQFGSLRPGLEPAELFSREYVGLTALFALNGFGFYFCAFGFGRVLSEYLRDTDAQDVQAVQYVLVWPQCLTVVMGLLSDSKPLCGLRRKSYILLGLILCAAMCGLVIIVDMTSAHSERIVNEDPGIASNATSDSSTGIYASVLLTLTLLAAFGNQLVLLACSAMSVELAQREQLRRRGFIQGTLVAFYNVGRLAALILTAELMEELAEDDLTSKISVAGAAVVLGLSCLVSVPFAVWFLHESASTDSAATHSLKTHTKDFWKFCRGNLAFRIIAFLIGHLFLIGMFSRNARDAVSTWSHISGEDSLYVEVGKLCAMLISTLAWVLWFRNHSWRALAILASLGYVVVYALLYTLTIFDFVRSRWLYGICIALADIPRGWLLLFVLVLSTEVASAGREGAIVGLCISFQTLSGLTCYVIAALIPGVSDAEVSEDTSSTRNKVAMSAYGFLAFNLLCLLTIRLLPVQKLDAQQLRVFGGYNKFASRILGTVFVVLVIFNLVCNLVVLLSR</sequence>
<evidence type="ECO:0000313" key="10">
    <source>
        <dbReference type="Proteomes" id="UP001209570"/>
    </source>
</evidence>
<keyword evidence="4 8" id="KW-0812">Transmembrane</keyword>
<evidence type="ECO:0000256" key="8">
    <source>
        <dbReference type="SAM" id="Phobius"/>
    </source>
</evidence>
<keyword evidence="10" id="KW-1185">Reference proteome</keyword>
<feature type="transmembrane region" description="Helical" evidence="8">
    <location>
        <begin position="171"/>
        <end position="190"/>
    </location>
</feature>
<feature type="compositionally biased region" description="Polar residues" evidence="7">
    <location>
        <begin position="1"/>
        <end position="27"/>
    </location>
</feature>
<feature type="transmembrane region" description="Helical" evidence="8">
    <location>
        <begin position="479"/>
        <end position="502"/>
    </location>
</feature>
<feature type="transmembrane region" description="Helical" evidence="8">
    <location>
        <begin position="522"/>
        <end position="544"/>
    </location>
</feature>
<evidence type="ECO:0008006" key="11">
    <source>
        <dbReference type="Google" id="ProtNLM"/>
    </source>
</evidence>
<feature type="transmembrane region" description="Helical" evidence="8">
    <location>
        <begin position="259"/>
        <end position="279"/>
    </location>
</feature>
<feature type="transmembrane region" description="Helical" evidence="8">
    <location>
        <begin position="387"/>
        <end position="408"/>
    </location>
</feature>
<dbReference type="EMBL" id="JAKCXM010000588">
    <property type="protein sequence ID" value="KAJ0392699.1"/>
    <property type="molecule type" value="Genomic_DNA"/>
</dbReference>
<dbReference type="GO" id="GO:0016020">
    <property type="term" value="C:membrane"/>
    <property type="evidence" value="ECO:0007669"/>
    <property type="project" value="UniProtKB-SubCell"/>
</dbReference>
<evidence type="ECO:0000256" key="1">
    <source>
        <dbReference type="ARBA" id="ARBA00004141"/>
    </source>
</evidence>
<comment type="similarity">
    <text evidence="2">Belongs to the major facilitator superfamily. Folate-biopterin transporter (TC 2.A.71) family.</text>
</comment>
<keyword evidence="3" id="KW-0813">Transport</keyword>
<dbReference type="Proteomes" id="UP001209570">
    <property type="component" value="Unassembled WGS sequence"/>
</dbReference>
<comment type="subcellular location">
    <subcellularLocation>
        <location evidence="1">Membrane</location>
        <topology evidence="1">Multi-pass membrane protein</topology>
    </subcellularLocation>
</comment>
<evidence type="ECO:0000256" key="3">
    <source>
        <dbReference type="ARBA" id="ARBA00022448"/>
    </source>
</evidence>
<accession>A0AAD5LU38</accession>
<gene>
    <name evidence="9" type="ORF">P43SY_009678</name>
</gene>
<proteinExistence type="inferred from homology"/>
<feature type="transmembrane region" description="Helical" evidence="8">
    <location>
        <begin position="299"/>
        <end position="320"/>
    </location>
</feature>
<feature type="transmembrane region" description="Helical" evidence="8">
    <location>
        <begin position="349"/>
        <end position="367"/>
    </location>
</feature>
<feature type="transmembrane region" description="Helical" evidence="8">
    <location>
        <begin position="443"/>
        <end position="467"/>
    </location>
</feature>
<feature type="transmembrane region" description="Helical" evidence="8">
    <location>
        <begin position="415"/>
        <end position="437"/>
    </location>
</feature>
<keyword evidence="5 8" id="KW-1133">Transmembrane helix</keyword>
<feature type="transmembrane region" description="Helical" evidence="8">
    <location>
        <begin position="101"/>
        <end position="122"/>
    </location>
</feature>
<dbReference type="PANTHER" id="PTHR31585">
    <property type="entry name" value="FOLATE-BIOPTERIN TRANSPORTER 1, CHLOROPLASTIC"/>
    <property type="match status" value="1"/>
</dbReference>
<dbReference type="AlphaFoldDB" id="A0AAD5LU38"/>